<gene>
    <name evidence="2" type="ORF">NC998_15010</name>
</gene>
<accession>A0ABV0JAU9</accession>
<comment type="caution">
    <text evidence="2">The sequence shown here is derived from an EMBL/GenBank/DDBJ whole genome shotgun (WGS) entry which is preliminary data.</text>
</comment>
<dbReference type="EMBL" id="JAMPKM010000008">
    <property type="protein sequence ID" value="MEP0818408.1"/>
    <property type="molecule type" value="Genomic_DNA"/>
</dbReference>
<sequence length="45" mass="5170">MAESKPCREVLHGSALKQKQRSELKTSLRSPFRFNDGQNLEVHES</sequence>
<keyword evidence="3" id="KW-1185">Reference proteome</keyword>
<evidence type="ECO:0000313" key="3">
    <source>
        <dbReference type="Proteomes" id="UP001464891"/>
    </source>
</evidence>
<organism evidence="2 3">
    <name type="scientific">Trichocoleus desertorum GB2-A4</name>
    <dbReference type="NCBI Taxonomy" id="2933944"/>
    <lineage>
        <taxon>Bacteria</taxon>
        <taxon>Bacillati</taxon>
        <taxon>Cyanobacteriota</taxon>
        <taxon>Cyanophyceae</taxon>
        <taxon>Leptolyngbyales</taxon>
        <taxon>Trichocoleusaceae</taxon>
        <taxon>Trichocoleus</taxon>
    </lineage>
</organism>
<dbReference type="RefSeq" id="WP_190441865.1">
    <property type="nucleotide sequence ID" value="NZ_JAMPKM010000008.1"/>
</dbReference>
<dbReference type="Proteomes" id="UP001464891">
    <property type="component" value="Unassembled WGS sequence"/>
</dbReference>
<proteinExistence type="predicted"/>
<protein>
    <submittedName>
        <fullName evidence="2">Uncharacterized protein</fullName>
    </submittedName>
</protein>
<name>A0ABV0JAU9_9CYAN</name>
<reference evidence="2 3" key="1">
    <citation type="submission" date="2022-04" db="EMBL/GenBank/DDBJ databases">
        <title>Positive selection, recombination, and allopatry shape intraspecific diversity of widespread and dominant cyanobacteria.</title>
        <authorList>
            <person name="Wei J."/>
            <person name="Shu W."/>
            <person name="Hu C."/>
        </authorList>
    </citation>
    <scope>NUCLEOTIDE SEQUENCE [LARGE SCALE GENOMIC DNA]</scope>
    <source>
        <strain evidence="2 3">GB2-A4</strain>
    </source>
</reference>
<feature type="compositionally biased region" description="Basic and acidic residues" evidence="1">
    <location>
        <begin position="1"/>
        <end position="11"/>
    </location>
</feature>
<feature type="region of interest" description="Disordered" evidence="1">
    <location>
        <begin position="1"/>
        <end position="45"/>
    </location>
</feature>
<evidence type="ECO:0000256" key="1">
    <source>
        <dbReference type="SAM" id="MobiDB-lite"/>
    </source>
</evidence>
<evidence type="ECO:0000313" key="2">
    <source>
        <dbReference type="EMBL" id="MEP0818408.1"/>
    </source>
</evidence>